<dbReference type="InterPro" id="IPR037848">
    <property type="entry name" value="GEM-like"/>
</dbReference>
<sequence>MELVTVDGFDFWFMGFLSYKKAFKYVEQAVSICRMATTTTSI</sequence>
<name>A0AAV0MBH8_9ROSI</name>
<organism evidence="1 2">
    <name type="scientific">Linum tenue</name>
    <dbReference type="NCBI Taxonomy" id="586396"/>
    <lineage>
        <taxon>Eukaryota</taxon>
        <taxon>Viridiplantae</taxon>
        <taxon>Streptophyta</taxon>
        <taxon>Embryophyta</taxon>
        <taxon>Tracheophyta</taxon>
        <taxon>Spermatophyta</taxon>
        <taxon>Magnoliopsida</taxon>
        <taxon>eudicotyledons</taxon>
        <taxon>Gunneridae</taxon>
        <taxon>Pentapetalae</taxon>
        <taxon>rosids</taxon>
        <taxon>fabids</taxon>
        <taxon>Malpighiales</taxon>
        <taxon>Linaceae</taxon>
        <taxon>Linum</taxon>
    </lineage>
</organism>
<dbReference type="AlphaFoldDB" id="A0AAV0MBH8"/>
<keyword evidence="2" id="KW-1185">Reference proteome</keyword>
<protein>
    <submittedName>
        <fullName evidence="1">Uncharacterized protein</fullName>
    </submittedName>
</protein>
<dbReference type="PANTHER" id="PTHR31969">
    <property type="entry name" value="GEM-LIKE PROTEIN 2"/>
    <property type="match status" value="1"/>
</dbReference>
<evidence type="ECO:0000313" key="2">
    <source>
        <dbReference type="Proteomes" id="UP001154282"/>
    </source>
</evidence>
<comment type="caution">
    <text evidence="1">The sequence shown here is derived from an EMBL/GenBank/DDBJ whole genome shotgun (WGS) entry which is preliminary data.</text>
</comment>
<proteinExistence type="predicted"/>
<reference evidence="1" key="1">
    <citation type="submission" date="2022-08" db="EMBL/GenBank/DDBJ databases">
        <authorList>
            <person name="Gutierrez-Valencia J."/>
        </authorList>
    </citation>
    <scope>NUCLEOTIDE SEQUENCE</scope>
</reference>
<dbReference type="Proteomes" id="UP001154282">
    <property type="component" value="Unassembled WGS sequence"/>
</dbReference>
<evidence type="ECO:0000313" key="1">
    <source>
        <dbReference type="EMBL" id="CAI0444099.1"/>
    </source>
</evidence>
<gene>
    <name evidence="1" type="ORF">LITE_LOCUS27954</name>
</gene>
<accession>A0AAV0MBH8</accession>
<dbReference type="EMBL" id="CAMGYJ010000007">
    <property type="protein sequence ID" value="CAI0444099.1"/>
    <property type="molecule type" value="Genomic_DNA"/>
</dbReference>